<evidence type="ECO:0000313" key="1">
    <source>
        <dbReference type="EMBL" id="QJA86125.1"/>
    </source>
</evidence>
<dbReference type="AlphaFoldDB" id="A0A6M3KY25"/>
<name>A0A6M3KY25_9ZZZZ</name>
<dbReference type="EMBL" id="MT142616">
    <property type="protein sequence ID" value="QJA86125.1"/>
    <property type="molecule type" value="Genomic_DNA"/>
</dbReference>
<accession>A0A6M3KY25</accession>
<gene>
    <name evidence="1" type="ORF">MM415B02127_0013</name>
</gene>
<organism evidence="1">
    <name type="scientific">viral metagenome</name>
    <dbReference type="NCBI Taxonomy" id="1070528"/>
    <lineage>
        <taxon>unclassified sequences</taxon>
        <taxon>metagenomes</taxon>
        <taxon>organismal metagenomes</taxon>
    </lineage>
</organism>
<reference evidence="1" key="1">
    <citation type="submission" date="2020-03" db="EMBL/GenBank/DDBJ databases">
        <title>The deep terrestrial virosphere.</title>
        <authorList>
            <person name="Holmfeldt K."/>
            <person name="Nilsson E."/>
            <person name="Simone D."/>
            <person name="Lopez-Fernandez M."/>
            <person name="Wu X."/>
            <person name="de Brujin I."/>
            <person name="Lundin D."/>
            <person name="Andersson A."/>
            <person name="Bertilsson S."/>
            <person name="Dopson M."/>
        </authorList>
    </citation>
    <scope>NUCLEOTIDE SEQUENCE</scope>
    <source>
        <strain evidence="1">MM415B02127</strain>
    </source>
</reference>
<protein>
    <submittedName>
        <fullName evidence="1">Uncharacterized protein</fullName>
    </submittedName>
</protein>
<sequence>MNDDYTLITEEQEKLLKELFEDCRVDPEVPDIYLPLTPDGLPSIRHLWEGKKVSNA</sequence>
<proteinExistence type="predicted"/>